<dbReference type="Proteomes" id="UP000198781">
    <property type="component" value="Unassembled WGS sequence"/>
</dbReference>
<keyword evidence="1" id="KW-0812">Transmembrane</keyword>
<keyword evidence="1" id="KW-0472">Membrane</keyword>
<keyword evidence="3" id="KW-1185">Reference proteome</keyword>
<dbReference type="STRING" id="187868.SAMN05192589_10416"/>
<organism evidence="2 3">
    <name type="scientific">Paracidovorax valerianellae</name>
    <dbReference type="NCBI Taxonomy" id="187868"/>
    <lineage>
        <taxon>Bacteria</taxon>
        <taxon>Pseudomonadati</taxon>
        <taxon>Pseudomonadota</taxon>
        <taxon>Betaproteobacteria</taxon>
        <taxon>Burkholderiales</taxon>
        <taxon>Comamonadaceae</taxon>
        <taxon>Paracidovorax</taxon>
    </lineage>
</organism>
<dbReference type="OrthoDB" id="9157153at2"/>
<dbReference type="EMBL" id="FMZC01000004">
    <property type="protein sequence ID" value="SDC98630.1"/>
    <property type="molecule type" value="Genomic_DNA"/>
</dbReference>
<keyword evidence="1" id="KW-1133">Transmembrane helix</keyword>
<accession>A0A1G6R1U0</accession>
<evidence type="ECO:0000313" key="3">
    <source>
        <dbReference type="Proteomes" id="UP000198781"/>
    </source>
</evidence>
<dbReference type="AlphaFoldDB" id="A0A1G6R1U0"/>
<feature type="transmembrane region" description="Helical" evidence="1">
    <location>
        <begin position="88"/>
        <end position="108"/>
    </location>
</feature>
<evidence type="ECO:0000313" key="2">
    <source>
        <dbReference type="EMBL" id="SDC98630.1"/>
    </source>
</evidence>
<protein>
    <submittedName>
        <fullName evidence="2">Uncharacterized protein</fullName>
    </submittedName>
</protein>
<gene>
    <name evidence="2" type="ORF">SAMN05192589_10416</name>
</gene>
<reference evidence="2 3" key="1">
    <citation type="submission" date="2016-10" db="EMBL/GenBank/DDBJ databases">
        <authorList>
            <person name="de Groot N.N."/>
        </authorList>
    </citation>
    <scope>NUCLEOTIDE SEQUENCE [LARGE SCALE GENOMIC DNA]</scope>
    <source>
        <strain evidence="2 3">DSM 16619</strain>
    </source>
</reference>
<sequence>MFKILLLIALAIPPGLAAKLDAPRWALLLSAVPFGLLAMQMGDSDEHLFGDASEKVGGFLFLLMGIGGVALGLLAWSLRGTASTLGMLWWFLPFGLVLLLVGIVRLLFK</sequence>
<feature type="transmembrane region" description="Helical" evidence="1">
    <location>
        <begin position="56"/>
        <end position="76"/>
    </location>
</feature>
<feature type="transmembrane region" description="Helical" evidence="1">
    <location>
        <begin position="27"/>
        <end position="44"/>
    </location>
</feature>
<evidence type="ECO:0000256" key="1">
    <source>
        <dbReference type="SAM" id="Phobius"/>
    </source>
</evidence>
<proteinExistence type="predicted"/>
<name>A0A1G6R1U0_9BURK</name>
<dbReference type="RefSeq" id="WP_092742089.1">
    <property type="nucleotide sequence ID" value="NZ_FMZC01000004.1"/>
</dbReference>